<dbReference type="EMBL" id="AGBF01000502">
    <property type="protein sequence ID" value="EGX54408.1"/>
    <property type="molecule type" value="Genomic_DNA"/>
</dbReference>
<dbReference type="Gene3D" id="1.10.10.10">
    <property type="entry name" value="Winged helix-like DNA-binding domain superfamily/Winged helix DNA-binding domain"/>
    <property type="match status" value="1"/>
</dbReference>
<feature type="non-terminal residue" evidence="1">
    <location>
        <position position="60"/>
    </location>
</feature>
<reference evidence="1 2" key="1">
    <citation type="submission" date="2011-08" db="EMBL/GenBank/DDBJ databases">
        <authorList>
            <person name="Lin Y."/>
            <person name="Hao X."/>
            <person name="Johnstone L."/>
            <person name="Miller S.J."/>
            <person name="Wei G."/>
            <person name="Rensing C."/>
        </authorList>
    </citation>
    <scope>NUCLEOTIDE SEQUENCE [LARGE SCALE GENOMIC DNA]</scope>
    <source>
        <strain evidence="1 2">K42</strain>
    </source>
</reference>
<dbReference type="SUPFAM" id="SSF55931">
    <property type="entry name" value="Glutamine synthetase/guanido kinase"/>
    <property type="match status" value="1"/>
</dbReference>
<dbReference type="Proteomes" id="UP000004217">
    <property type="component" value="Unassembled WGS sequence"/>
</dbReference>
<keyword evidence="2" id="KW-1185">Reference proteome</keyword>
<dbReference type="InterPro" id="IPR036388">
    <property type="entry name" value="WH-like_DNA-bd_sf"/>
</dbReference>
<comment type="caution">
    <text evidence="1">The sequence shown here is derived from an EMBL/GenBank/DDBJ whole genome shotgun (WGS) entry which is preliminary data.</text>
</comment>
<dbReference type="GO" id="GO:0003824">
    <property type="term" value="F:catalytic activity"/>
    <property type="evidence" value="ECO:0007669"/>
    <property type="project" value="InterPro"/>
</dbReference>
<name>G2GQ07_9ACTN</name>
<evidence type="ECO:0000313" key="1">
    <source>
        <dbReference type="EMBL" id="EGX54408.1"/>
    </source>
</evidence>
<gene>
    <name evidence="1" type="ORF">SZN_38108</name>
</gene>
<dbReference type="AlphaFoldDB" id="G2GQ07"/>
<accession>G2GQ07</accession>
<dbReference type="Gene3D" id="3.30.590.10">
    <property type="entry name" value="Glutamine synthetase/guanido kinase, catalytic domain"/>
    <property type="match status" value="1"/>
</dbReference>
<dbReference type="InterPro" id="IPR014746">
    <property type="entry name" value="Gln_synth/guanido_kin_cat_dom"/>
</dbReference>
<evidence type="ECO:0000313" key="2">
    <source>
        <dbReference type="Proteomes" id="UP000004217"/>
    </source>
</evidence>
<protein>
    <submittedName>
        <fullName evidence="1">Uncharacterized protein</fullName>
    </submittedName>
</protein>
<proteinExistence type="predicted"/>
<sequence length="60" mass="6423">MGISGINAEVMPGQWEFQVGPLAPLVVADERIASEIRDKIERGALAPGSRLPGVPQLQKE</sequence>
<organism evidence="1 2">
    <name type="scientific">Streptomyces zinciresistens K42</name>
    <dbReference type="NCBI Taxonomy" id="700597"/>
    <lineage>
        <taxon>Bacteria</taxon>
        <taxon>Bacillati</taxon>
        <taxon>Actinomycetota</taxon>
        <taxon>Actinomycetes</taxon>
        <taxon>Kitasatosporales</taxon>
        <taxon>Streptomycetaceae</taxon>
        <taxon>Streptomyces</taxon>
    </lineage>
</organism>